<gene>
    <name evidence="1" type="primary">Q4ZHV5</name>
</gene>
<proteinExistence type="predicted"/>
<accession>A0A5K1K3P3</accession>
<protein>
    <submittedName>
        <fullName evidence="1">Plp</fullName>
    </submittedName>
</protein>
<organism evidence="1">
    <name type="scientific">Ganoderma boninense</name>
    <dbReference type="NCBI Taxonomy" id="34458"/>
    <lineage>
        <taxon>Eukaryota</taxon>
        <taxon>Fungi</taxon>
        <taxon>Dikarya</taxon>
        <taxon>Basidiomycota</taxon>
        <taxon>Agaricomycotina</taxon>
        <taxon>Agaricomycetes</taxon>
        <taxon>Polyporales</taxon>
        <taxon>Polyporaceae</taxon>
        <taxon>Ganoderma</taxon>
    </lineage>
</organism>
<dbReference type="EMBL" id="LR728432">
    <property type="protein sequence ID" value="VWP00389.1"/>
    <property type="molecule type" value="Genomic_DNA"/>
</dbReference>
<dbReference type="SUPFAM" id="SSF69065">
    <property type="entry name" value="RNase III domain-like"/>
    <property type="match status" value="1"/>
</dbReference>
<dbReference type="GO" id="GO:0004525">
    <property type="term" value="F:ribonuclease III activity"/>
    <property type="evidence" value="ECO:0007669"/>
    <property type="project" value="InterPro"/>
</dbReference>
<dbReference type="GO" id="GO:0006396">
    <property type="term" value="P:RNA processing"/>
    <property type="evidence" value="ECO:0007669"/>
    <property type="project" value="InterPro"/>
</dbReference>
<dbReference type="InterPro" id="IPR036389">
    <property type="entry name" value="RNase_III_sf"/>
</dbReference>
<reference evidence="1" key="1">
    <citation type="submission" date="2019-10" db="EMBL/GenBank/DDBJ databases">
        <authorList>
            <person name="Nor Muhammad N."/>
        </authorList>
    </citation>
    <scope>NUCLEOTIDE SEQUENCE</scope>
</reference>
<name>A0A5K1K3P3_9APHY</name>
<sequence length="150" mass="16626">MASPPQIPPQPQIPGEAMLEIFVHRSIRFPGAPLNTQSPYGDADRLAFIGSRALETAYAAVLFNQSPQLSAADFHTELAKLGEHVERWVAGYHWKDKVRRAQDVNLDTVEESRNIMNAYVGAVFVARGFTTVSSWIVQLVDYSAALQRNG</sequence>
<evidence type="ECO:0000313" key="1">
    <source>
        <dbReference type="EMBL" id="VWP00389.1"/>
    </source>
</evidence>
<dbReference type="AlphaFoldDB" id="A0A5K1K3P3"/>
<dbReference type="Gene3D" id="1.10.1520.10">
    <property type="entry name" value="Ribonuclease III domain"/>
    <property type="match status" value="1"/>
</dbReference>